<keyword evidence="3" id="KW-1185">Reference proteome</keyword>
<organism evidence="2 3">
    <name type="scientific">Ambispora gerdemannii</name>
    <dbReference type="NCBI Taxonomy" id="144530"/>
    <lineage>
        <taxon>Eukaryota</taxon>
        <taxon>Fungi</taxon>
        <taxon>Fungi incertae sedis</taxon>
        <taxon>Mucoromycota</taxon>
        <taxon>Glomeromycotina</taxon>
        <taxon>Glomeromycetes</taxon>
        <taxon>Archaeosporales</taxon>
        <taxon>Ambisporaceae</taxon>
        <taxon>Ambispora</taxon>
    </lineage>
</organism>
<evidence type="ECO:0000313" key="2">
    <source>
        <dbReference type="EMBL" id="CAG8437916.1"/>
    </source>
</evidence>
<gene>
    <name evidence="2" type="ORF">AGERDE_LOCUS816</name>
</gene>
<dbReference type="EMBL" id="CAJVPL010000044">
    <property type="protein sequence ID" value="CAG8437916.1"/>
    <property type="molecule type" value="Genomic_DNA"/>
</dbReference>
<dbReference type="Gene3D" id="1.10.30.10">
    <property type="entry name" value="High mobility group box domain"/>
    <property type="match status" value="1"/>
</dbReference>
<evidence type="ECO:0000313" key="3">
    <source>
        <dbReference type="Proteomes" id="UP000789831"/>
    </source>
</evidence>
<comment type="caution">
    <text evidence="2">The sequence shown here is derived from an EMBL/GenBank/DDBJ whole genome shotgun (WGS) entry which is preliminary data.</text>
</comment>
<dbReference type="SUPFAM" id="SSF47095">
    <property type="entry name" value="HMG-box"/>
    <property type="match status" value="1"/>
</dbReference>
<proteinExistence type="predicted"/>
<dbReference type="Proteomes" id="UP000789831">
    <property type="component" value="Unassembled WGS sequence"/>
</dbReference>
<reference evidence="2" key="1">
    <citation type="submission" date="2021-06" db="EMBL/GenBank/DDBJ databases">
        <authorList>
            <person name="Kallberg Y."/>
            <person name="Tangrot J."/>
            <person name="Rosling A."/>
        </authorList>
    </citation>
    <scope>NUCLEOTIDE SEQUENCE</scope>
    <source>
        <strain evidence="2">MT106</strain>
    </source>
</reference>
<dbReference type="OrthoDB" id="10364864at2759"/>
<evidence type="ECO:0000256" key="1">
    <source>
        <dbReference type="SAM" id="MobiDB-lite"/>
    </source>
</evidence>
<dbReference type="InterPro" id="IPR036910">
    <property type="entry name" value="HMG_box_dom_sf"/>
</dbReference>
<feature type="compositionally biased region" description="Polar residues" evidence="1">
    <location>
        <begin position="10"/>
        <end position="21"/>
    </location>
</feature>
<dbReference type="AlphaFoldDB" id="A0A9N8YPE0"/>
<feature type="region of interest" description="Disordered" evidence="1">
    <location>
        <begin position="1"/>
        <end position="30"/>
    </location>
</feature>
<name>A0A9N8YPE0_9GLOM</name>
<protein>
    <submittedName>
        <fullName evidence="2">8936_t:CDS:1</fullName>
    </submittedName>
</protein>
<sequence length="322" mass="37375">MEYLYRSQKNRNLPANNTSNKKIGPIQQVSPRFPPDLTADTILEKAIWKLRNFRQASRVPNAFIAYRMAVCQELRLMNRRAITQPQLSSMAKASWAKEPEYVRKEYQRISSEARDLYKKIYQIYMPSVDSEKKNQSPDSSINPINQDSSIQIQQENGINEEIAIWPHYANSQVDITYLNSSPDMYYNDNQFQEEKINSTNQMVYLQNFDAYTFNDSQSFSTSPTSETFSISSQTYNDVRSEFEVEGSVHNSPNISFDYHLNDAFNASPTNFESQPQHISQQPEFDGCKQCDSYKQTLISMQTRINYLEQKLANLTGSSEEFY</sequence>
<accession>A0A9N8YPE0</accession>